<dbReference type="Gene3D" id="1.10.10.60">
    <property type="entry name" value="Homeodomain-like"/>
    <property type="match status" value="1"/>
</dbReference>
<gene>
    <name evidence="1" type="ORF">ACE1CI_38285</name>
</gene>
<dbReference type="RefSeq" id="WP_413268391.1">
    <property type="nucleotide sequence ID" value="NZ_JBHFNR010000305.1"/>
</dbReference>
<reference evidence="1 2" key="1">
    <citation type="submission" date="2024-09" db="EMBL/GenBank/DDBJ databases">
        <title>Floridaenema gen nov. (Aerosakkonemataceae, Aerosakkonematales ord. nov., Cyanobacteria) from benthic tropical and subtropical fresh waters, with the description of four new species.</title>
        <authorList>
            <person name="Moretto J.A."/>
            <person name="Berthold D.E."/>
            <person name="Lefler F.W."/>
            <person name="Huang I.-S."/>
            <person name="Laughinghouse H. IV."/>
        </authorList>
    </citation>
    <scope>NUCLEOTIDE SEQUENCE [LARGE SCALE GENOMIC DNA]</scope>
    <source>
        <strain evidence="1 2">BLCC-F50</strain>
    </source>
</reference>
<proteinExistence type="predicted"/>
<sequence length="146" mass="17179">MQQQIEAIQKLLAVQGTERYGRVQQQVAQRLGISVRSVQRLLKRWREQGIASLPRQKRSDRGAAKTSREWQEFIQKTYQMGNRGSRKMSRAQVYLRVQAEAEANGVKEYPSRPTVYRILRPLLEQQQQQKRTLGWRGEQLKVNSRE</sequence>
<name>A0ABV4Y463_9CYAN</name>
<organism evidence="1 2">
    <name type="scientific">Floridaenema flaviceps BLCC-F50</name>
    <dbReference type="NCBI Taxonomy" id="3153642"/>
    <lineage>
        <taxon>Bacteria</taxon>
        <taxon>Bacillati</taxon>
        <taxon>Cyanobacteriota</taxon>
        <taxon>Cyanophyceae</taxon>
        <taxon>Oscillatoriophycideae</taxon>
        <taxon>Aerosakkonematales</taxon>
        <taxon>Aerosakkonemataceae</taxon>
        <taxon>Floridanema</taxon>
        <taxon>Floridanema flaviceps</taxon>
    </lineage>
</organism>
<evidence type="ECO:0000313" key="1">
    <source>
        <dbReference type="EMBL" id="MFB2898799.1"/>
    </source>
</evidence>
<dbReference type="Pfam" id="PF13551">
    <property type="entry name" value="HTH_29"/>
    <property type="match status" value="1"/>
</dbReference>
<comment type="caution">
    <text evidence="1">The sequence shown here is derived from an EMBL/GenBank/DDBJ whole genome shotgun (WGS) entry which is preliminary data.</text>
</comment>
<evidence type="ECO:0000313" key="2">
    <source>
        <dbReference type="Proteomes" id="UP001576784"/>
    </source>
</evidence>
<protein>
    <submittedName>
        <fullName evidence="1">Helix-turn-helix domain-containing protein</fullName>
    </submittedName>
</protein>
<feature type="non-terminal residue" evidence="1">
    <location>
        <position position="146"/>
    </location>
</feature>
<dbReference type="EMBL" id="JBHFNR010000305">
    <property type="protein sequence ID" value="MFB2898799.1"/>
    <property type="molecule type" value="Genomic_DNA"/>
</dbReference>
<dbReference type="Proteomes" id="UP001576784">
    <property type="component" value="Unassembled WGS sequence"/>
</dbReference>
<dbReference type="SUPFAM" id="SSF46689">
    <property type="entry name" value="Homeodomain-like"/>
    <property type="match status" value="1"/>
</dbReference>
<keyword evidence="2" id="KW-1185">Reference proteome</keyword>
<accession>A0ABV4Y463</accession>
<dbReference type="InterPro" id="IPR009057">
    <property type="entry name" value="Homeodomain-like_sf"/>
</dbReference>